<comment type="caution">
    <text evidence="1">The sequence shown here is derived from an EMBL/GenBank/DDBJ whole genome shotgun (WGS) entry which is preliminary data.</text>
</comment>
<dbReference type="AlphaFoldDB" id="A0A919P4Z8"/>
<keyword evidence="2" id="KW-1185">Reference proteome</keyword>
<sequence length="230" mass="24609">MAKTLYKAPKRLQFRLRHFLEHDSTDSGFQGGDDEVYMSALGFDSAVVVKGADGRPDVPMYIAPLIGDVTDNAVRGPWATNPFVLVDWDLHPPGGVTYPRTFTVVLLVVEQDNEGLADDFTHLIDKVGGKVREKVVEAATNAGDALATAVVGAAIPGIGPVVGAAVGGLAGDGYDALVAEIKAGLHNEVFTPVPITFSTGDHVLAGHEYSVHIQQFGAHYELGYEWHYVR</sequence>
<evidence type="ECO:0000313" key="1">
    <source>
        <dbReference type="EMBL" id="GIG21104.1"/>
    </source>
</evidence>
<proteinExistence type="predicted"/>
<dbReference type="RefSeq" id="WP_203751717.1">
    <property type="nucleotide sequence ID" value="NZ_BONK01000005.1"/>
</dbReference>
<dbReference type="EMBL" id="BONK01000005">
    <property type="protein sequence ID" value="GIG21104.1"/>
    <property type="molecule type" value="Genomic_DNA"/>
</dbReference>
<protein>
    <submittedName>
        <fullName evidence="1">Uncharacterized protein</fullName>
    </submittedName>
</protein>
<gene>
    <name evidence="1" type="ORF">Cch01nite_18280</name>
</gene>
<organism evidence="1 2">
    <name type="scientific">Cellulomonas chitinilytica</name>
    <dbReference type="NCBI Taxonomy" id="398759"/>
    <lineage>
        <taxon>Bacteria</taxon>
        <taxon>Bacillati</taxon>
        <taxon>Actinomycetota</taxon>
        <taxon>Actinomycetes</taxon>
        <taxon>Micrococcales</taxon>
        <taxon>Cellulomonadaceae</taxon>
        <taxon>Cellulomonas</taxon>
    </lineage>
</organism>
<reference evidence="1" key="1">
    <citation type="submission" date="2021-01" db="EMBL/GenBank/DDBJ databases">
        <title>Whole genome shotgun sequence of Cellulomonas chitinilytica NBRC 110799.</title>
        <authorList>
            <person name="Komaki H."/>
            <person name="Tamura T."/>
        </authorList>
    </citation>
    <scope>NUCLEOTIDE SEQUENCE</scope>
    <source>
        <strain evidence="1">NBRC 110799</strain>
    </source>
</reference>
<name>A0A919P4Z8_9CELL</name>
<evidence type="ECO:0000313" key="2">
    <source>
        <dbReference type="Proteomes" id="UP000632740"/>
    </source>
</evidence>
<accession>A0A919P4Z8</accession>
<dbReference type="Proteomes" id="UP000632740">
    <property type="component" value="Unassembled WGS sequence"/>
</dbReference>